<organism evidence="1">
    <name type="scientific">Puccinia triticina (isolate 1-1 / race 1 (BBBD))</name>
    <name type="common">Brown leaf rust fungus</name>
    <dbReference type="NCBI Taxonomy" id="630390"/>
    <lineage>
        <taxon>Eukaryota</taxon>
        <taxon>Fungi</taxon>
        <taxon>Dikarya</taxon>
        <taxon>Basidiomycota</taxon>
        <taxon>Pucciniomycotina</taxon>
        <taxon>Pucciniomycetes</taxon>
        <taxon>Pucciniales</taxon>
        <taxon>Pucciniaceae</taxon>
        <taxon>Puccinia</taxon>
    </lineage>
</organism>
<dbReference type="Proteomes" id="UP000005240">
    <property type="component" value="Unassembled WGS sequence"/>
</dbReference>
<evidence type="ECO:0000313" key="3">
    <source>
        <dbReference type="Proteomes" id="UP000005240"/>
    </source>
</evidence>
<dbReference type="EMBL" id="ADAS02000105">
    <property type="protein sequence ID" value="OAV90276.1"/>
    <property type="molecule type" value="Genomic_DNA"/>
</dbReference>
<proteinExistence type="predicted"/>
<keyword evidence="3" id="KW-1185">Reference proteome</keyword>
<dbReference type="InterPro" id="IPR006175">
    <property type="entry name" value="YjgF/YER057c/UK114"/>
</dbReference>
<dbReference type="InterPro" id="IPR035959">
    <property type="entry name" value="RutC-like_sf"/>
</dbReference>
<dbReference type="AlphaFoldDB" id="A0A180GC15"/>
<reference evidence="1" key="1">
    <citation type="submission" date="2009-11" db="EMBL/GenBank/DDBJ databases">
        <authorList>
            <consortium name="The Broad Institute Genome Sequencing Platform"/>
            <person name="Ward D."/>
            <person name="Feldgarden M."/>
            <person name="Earl A."/>
            <person name="Young S.K."/>
            <person name="Zeng Q."/>
            <person name="Koehrsen M."/>
            <person name="Alvarado L."/>
            <person name="Berlin A."/>
            <person name="Bochicchio J."/>
            <person name="Borenstein D."/>
            <person name="Chapman S.B."/>
            <person name="Chen Z."/>
            <person name="Engels R."/>
            <person name="Freedman E."/>
            <person name="Gellesch M."/>
            <person name="Goldberg J."/>
            <person name="Griggs A."/>
            <person name="Gujja S."/>
            <person name="Heilman E."/>
            <person name="Heiman D."/>
            <person name="Hepburn T."/>
            <person name="Howarth C."/>
            <person name="Jen D."/>
            <person name="Larson L."/>
            <person name="Lewis B."/>
            <person name="Mehta T."/>
            <person name="Park D."/>
            <person name="Pearson M."/>
            <person name="Roberts A."/>
            <person name="Saif S."/>
            <person name="Shea T."/>
            <person name="Shenoy N."/>
            <person name="Sisk P."/>
            <person name="Stolte C."/>
            <person name="Sykes S."/>
            <person name="Thomson T."/>
            <person name="Walk T."/>
            <person name="White J."/>
            <person name="Yandava C."/>
            <person name="Izard J."/>
            <person name="Baranova O.V."/>
            <person name="Blanton J.M."/>
            <person name="Tanner A.C."/>
            <person name="Dewhirst F.E."/>
            <person name="Haas B."/>
            <person name="Nusbaum C."/>
            <person name="Birren B."/>
        </authorList>
    </citation>
    <scope>NUCLEOTIDE SEQUENCE [LARGE SCALE GENOMIC DNA]</scope>
    <source>
        <strain evidence="1">1-1 BBBD Race 1</strain>
    </source>
</reference>
<accession>A0A180GC15</accession>
<evidence type="ECO:0000313" key="1">
    <source>
        <dbReference type="EMBL" id="OAV90276.1"/>
    </source>
</evidence>
<dbReference type="OrthoDB" id="309640at2759"/>
<reference evidence="1" key="2">
    <citation type="submission" date="2016-05" db="EMBL/GenBank/DDBJ databases">
        <title>Comparative analysis highlights variable genome content of wheat rusts and divergence of the mating loci.</title>
        <authorList>
            <person name="Cuomo C.A."/>
            <person name="Bakkeren G."/>
            <person name="Szabo L."/>
            <person name="Khalil H."/>
            <person name="Joly D."/>
            <person name="Goldberg J."/>
            <person name="Young S."/>
            <person name="Zeng Q."/>
            <person name="Fellers J."/>
        </authorList>
    </citation>
    <scope>NUCLEOTIDE SEQUENCE [LARGE SCALE GENOMIC DNA]</scope>
    <source>
        <strain evidence="1">1-1 BBBD Race 1</strain>
    </source>
</reference>
<dbReference type="SUPFAM" id="SSF55298">
    <property type="entry name" value="YjgF-like"/>
    <property type="match status" value="1"/>
</dbReference>
<sequence length="69" mass="7051">MSAPITLTTINGTPGASEAIGPYSQAVVTLNGLIYSSGSIPLDPSTMKVIHPTNVELQTVSVHPAPPPL</sequence>
<dbReference type="EnsemblFungi" id="PTTG_05309-t43_1">
    <property type="protein sequence ID" value="PTTG_05309-t43_1-p1"/>
    <property type="gene ID" value="PTTG_05309"/>
</dbReference>
<dbReference type="Gene3D" id="3.30.1330.40">
    <property type="entry name" value="RutC-like"/>
    <property type="match status" value="1"/>
</dbReference>
<protein>
    <recommendedName>
        <fullName evidence="4">2-iminobutanoate/2-iminopropanoate deaminase</fullName>
    </recommendedName>
</protein>
<gene>
    <name evidence="1" type="ORF">PTTG_05309</name>
</gene>
<reference evidence="2 3" key="3">
    <citation type="journal article" date="2017" name="G3 (Bethesda)">
        <title>Comparative analysis highlights variable genome content of wheat rusts and divergence of the mating loci.</title>
        <authorList>
            <person name="Cuomo C.A."/>
            <person name="Bakkeren G."/>
            <person name="Khalil H.B."/>
            <person name="Panwar V."/>
            <person name="Joly D."/>
            <person name="Linning R."/>
            <person name="Sakthikumar S."/>
            <person name="Song X."/>
            <person name="Adiconis X."/>
            <person name="Fan L."/>
            <person name="Goldberg J.M."/>
            <person name="Levin J.Z."/>
            <person name="Young S."/>
            <person name="Zeng Q."/>
            <person name="Anikster Y."/>
            <person name="Bruce M."/>
            <person name="Wang M."/>
            <person name="Yin C."/>
            <person name="McCallum B."/>
            <person name="Szabo L.J."/>
            <person name="Hulbert S."/>
            <person name="Chen X."/>
            <person name="Fellers J.P."/>
        </authorList>
    </citation>
    <scope>NUCLEOTIDE SEQUENCE</scope>
    <source>
        <strain evidence="3">Isolate 1-1 / race 1 (BBBD)</strain>
        <strain evidence="2">isolate 1-1 / race 1 (BBBD)</strain>
    </source>
</reference>
<dbReference type="VEuPathDB" id="FungiDB:PTTG_05309"/>
<evidence type="ECO:0000313" key="2">
    <source>
        <dbReference type="EnsemblFungi" id="PTTG_05309-t43_1-p1"/>
    </source>
</evidence>
<dbReference type="Pfam" id="PF01042">
    <property type="entry name" value="Ribonuc_L-PSP"/>
    <property type="match status" value="1"/>
</dbReference>
<name>A0A180GC15_PUCT1</name>
<reference evidence="2" key="4">
    <citation type="submission" date="2025-05" db="UniProtKB">
        <authorList>
            <consortium name="EnsemblFungi"/>
        </authorList>
    </citation>
    <scope>IDENTIFICATION</scope>
    <source>
        <strain evidence="2">isolate 1-1 / race 1 (BBBD)</strain>
    </source>
</reference>
<evidence type="ECO:0008006" key="4">
    <source>
        <dbReference type="Google" id="ProtNLM"/>
    </source>
</evidence>